<sequence>MKTQQKRIGIWTALVLTALTAQAKPLVFCSEAEPEGFDYAMFTASSTYNAASATIYNRLVEFETGGTRLVPGLAESWTVSPDGLQYTFKLRRGIKFHSTDWFKPTRTLNADDVLYSFRRQLDPKHPGARASPQGWPYAESMSMAALVASIDKLDDLTVRFTLKSPEAPFLSNLAMGFANIVSAEYAGQLEAAGQPGRINTQPIGTGPFIFKRYEKGAQIRYEANPDYWRGRQPIEKLIFAITPDPAVRAQKLKAGECNFISYPKPADMVELKRDPRLHVDTQSSLSVAYLAFNTERKPFTDKRVRQALALATDKEAISRSVFEGYAKPAHLPLPSQMWSYAKSIQPYRPDLARAKKLLAEAGYPQGFQTRIWVRIGGGGANPNSRLTAELIQADWAKIGVKAEVVALEWAELLRRTKAGEHEVTINGWASDNGDPDNFLTPNLSCVAARNGENRARWCNPKFDALLNQARVSNDTALRSKLYQQAQAIFIEEMPWITLVEPLVSVVYSKNVVGFKQNPFLNIGFSGVAVK</sequence>
<protein>
    <submittedName>
        <fullName evidence="5">ABC transporter substrate-binding protein</fullName>
    </submittedName>
</protein>
<dbReference type="PANTHER" id="PTHR30290">
    <property type="entry name" value="PERIPLASMIC BINDING COMPONENT OF ABC TRANSPORTER"/>
    <property type="match status" value="1"/>
</dbReference>
<dbReference type="SUPFAM" id="SSF53850">
    <property type="entry name" value="Periplasmic binding protein-like II"/>
    <property type="match status" value="1"/>
</dbReference>
<dbReference type="Gene3D" id="3.10.105.10">
    <property type="entry name" value="Dipeptide-binding Protein, Domain 3"/>
    <property type="match status" value="1"/>
</dbReference>
<evidence type="ECO:0000313" key="6">
    <source>
        <dbReference type="Proteomes" id="UP001595791"/>
    </source>
</evidence>
<evidence type="ECO:0000313" key="5">
    <source>
        <dbReference type="EMBL" id="MFC4160958.1"/>
    </source>
</evidence>
<dbReference type="PANTHER" id="PTHR30290:SF38">
    <property type="entry name" value="D,D-DIPEPTIDE-BINDING PERIPLASMIC PROTEIN DDPA-RELATED"/>
    <property type="match status" value="1"/>
</dbReference>
<dbReference type="Gene3D" id="3.40.190.10">
    <property type="entry name" value="Periplasmic binding protein-like II"/>
    <property type="match status" value="1"/>
</dbReference>
<dbReference type="InterPro" id="IPR030678">
    <property type="entry name" value="Peptide/Ni-bd"/>
</dbReference>
<evidence type="ECO:0000256" key="2">
    <source>
        <dbReference type="ARBA" id="ARBA00022729"/>
    </source>
</evidence>
<comment type="caution">
    <text evidence="5">The sequence shown here is derived from an EMBL/GenBank/DDBJ whole genome shotgun (WGS) entry which is preliminary data.</text>
</comment>
<dbReference type="PIRSF" id="PIRSF002741">
    <property type="entry name" value="MppA"/>
    <property type="match status" value="1"/>
</dbReference>
<dbReference type="EMBL" id="JBHSBU010000001">
    <property type="protein sequence ID" value="MFC4160958.1"/>
    <property type="molecule type" value="Genomic_DNA"/>
</dbReference>
<keyword evidence="6" id="KW-1185">Reference proteome</keyword>
<dbReference type="InterPro" id="IPR039424">
    <property type="entry name" value="SBP_5"/>
</dbReference>
<dbReference type="Pfam" id="PF00496">
    <property type="entry name" value="SBP_bac_5"/>
    <property type="match status" value="1"/>
</dbReference>
<evidence type="ECO:0000256" key="1">
    <source>
        <dbReference type="ARBA" id="ARBA00005695"/>
    </source>
</evidence>
<comment type="similarity">
    <text evidence="1">Belongs to the bacterial solute-binding protein 5 family.</text>
</comment>
<keyword evidence="2 3" id="KW-0732">Signal</keyword>
<feature type="domain" description="Solute-binding protein family 5" evidence="4">
    <location>
        <begin position="69"/>
        <end position="447"/>
    </location>
</feature>
<organism evidence="5 6">
    <name type="scientific">Chitinimonas lacunae</name>
    <dbReference type="NCBI Taxonomy" id="1963018"/>
    <lineage>
        <taxon>Bacteria</taxon>
        <taxon>Pseudomonadati</taxon>
        <taxon>Pseudomonadota</taxon>
        <taxon>Betaproteobacteria</taxon>
        <taxon>Neisseriales</taxon>
        <taxon>Chitinibacteraceae</taxon>
        <taxon>Chitinimonas</taxon>
    </lineage>
</organism>
<evidence type="ECO:0000259" key="4">
    <source>
        <dbReference type="Pfam" id="PF00496"/>
    </source>
</evidence>
<evidence type="ECO:0000256" key="3">
    <source>
        <dbReference type="SAM" id="SignalP"/>
    </source>
</evidence>
<dbReference type="InterPro" id="IPR000914">
    <property type="entry name" value="SBP_5_dom"/>
</dbReference>
<dbReference type="CDD" id="cd08493">
    <property type="entry name" value="PBP2_DppA_like"/>
    <property type="match status" value="1"/>
</dbReference>
<feature type="chain" id="PRO_5045534608" evidence="3">
    <location>
        <begin position="24"/>
        <end position="530"/>
    </location>
</feature>
<name>A0ABV8MV22_9NEIS</name>
<proteinExistence type="inferred from homology"/>
<feature type="signal peptide" evidence="3">
    <location>
        <begin position="1"/>
        <end position="23"/>
    </location>
</feature>
<dbReference type="Proteomes" id="UP001595791">
    <property type="component" value="Unassembled WGS sequence"/>
</dbReference>
<reference evidence="6" key="1">
    <citation type="journal article" date="2019" name="Int. J. Syst. Evol. Microbiol.">
        <title>The Global Catalogue of Microorganisms (GCM) 10K type strain sequencing project: providing services to taxonomists for standard genome sequencing and annotation.</title>
        <authorList>
            <consortium name="The Broad Institute Genomics Platform"/>
            <consortium name="The Broad Institute Genome Sequencing Center for Infectious Disease"/>
            <person name="Wu L."/>
            <person name="Ma J."/>
        </authorList>
    </citation>
    <scope>NUCLEOTIDE SEQUENCE [LARGE SCALE GENOMIC DNA]</scope>
    <source>
        <strain evidence="6">LMG 29894</strain>
    </source>
</reference>
<dbReference type="Gene3D" id="3.90.76.10">
    <property type="entry name" value="Dipeptide-binding Protein, Domain 1"/>
    <property type="match status" value="1"/>
</dbReference>
<dbReference type="RefSeq" id="WP_378166352.1">
    <property type="nucleotide sequence ID" value="NZ_JBHSBU010000001.1"/>
</dbReference>
<accession>A0ABV8MV22</accession>
<gene>
    <name evidence="5" type="ORF">ACFOW7_16585</name>
</gene>